<accession>A0A022QMW2</accession>
<keyword evidence="6" id="KW-0687">Ribonucleoprotein</keyword>
<dbReference type="eggNOG" id="KOG1837">
    <property type="taxonomic scope" value="Eukaryota"/>
</dbReference>
<comment type="similarity">
    <text evidence="2">Belongs to the HEATR1/UTP10 family.</text>
</comment>
<evidence type="ECO:0000313" key="10">
    <source>
        <dbReference type="Proteomes" id="UP000030748"/>
    </source>
</evidence>
<comment type="subcellular location">
    <subcellularLocation>
        <location evidence="1">Nucleus</location>
        <location evidence="1">Nucleolus</location>
    </subcellularLocation>
</comment>
<evidence type="ECO:0000256" key="7">
    <source>
        <dbReference type="SAM" id="MobiDB-lite"/>
    </source>
</evidence>
<dbReference type="GO" id="GO:0030686">
    <property type="term" value="C:90S preribosome"/>
    <property type="evidence" value="ECO:0000318"/>
    <property type="project" value="GO_Central"/>
</dbReference>
<evidence type="ECO:0000256" key="3">
    <source>
        <dbReference type="ARBA" id="ARBA00022517"/>
    </source>
</evidence>
<sequence length="2178" mass="242206">MARASISSQLQIIKTALNASTDAEPGKRRPLTRPSILFDAKAAADIDIDTIFGIALSGLETLITTEERFRNYKNDLFSSQSKELDRELAGQEENKRINSSISSYLSLLSGYLESHSALKTVEYLIRRYKVHVHNVEDLILCALPYHDTHVFVQIVQLIDTGNSRWKFLDGVKVSGARLPREVIVQQCIRDMGVLEAICNYATPVKKIQPSKHVTGFCTAVIFEVLGLVTVDSDIVKMILQYVSSALQPGARGQNQKAGALMIISLLSQKSALAPNVVKSLMLSVADTARAEAKERGDLQWLRMSFMTIISIVRLQSVELIPKKTVDVLNDIRDISGILSGLAKDFNIDNFIAVFLNSLLEYSASDEQCRRTLLSIIETVPMKLNVDRVVSRLLTTSMKICQGNVDSVSSESVSGGKQILASISQKYPNESRSAIYRFVKETKIQSKKINSTYDLLCKIIDEHLGSSPQMLDPKISFALEHSEAGIRKSAVLGLDIADVLREKTAGSAKFAAIQDALLRRLYDDDLNVVLAVLNLKNLSDILTAPSLIEAIHNVLQRCVELLLSSSSTNTSSRNNAALLCLQQVITNFKDEELYSKTLATMIFPLLLIQSKTERSNMKALELAKELKCPLYKNLVLLPLSEKAEKGSEKGSKKQLDQKLERISSANSVNISELAKTFSSSPKEYMPWLIECCNTHELSKTLFFLVLLESLVMLKMDVGQFYTIFDSCFPILKNEWEKLESLGISAEQSGKRIVDVDCEGNLDVDCKGTIDVDCKGILNDLLDTDIKDLNAEILSCLFWRLLKAFIAIAPADLSPVGDSYILLFLLQFLFVFHRPFCGLITFVTGYEGEVVVHTSGSISVRMSLKRCFQQTSEVPIYEVQEPSVANNVETTHRRRFGCAVLPCSFLFSCNLCSFSFFVLVSIPNTAQIETLHSLSHICSQLDESSTLQLLENFPSILVPLSSDNQNIRLAAMSCIEELSPLWSRITSNTAGKSGVSLHFLGEMLFLIMQQKKMILSDRNVLASLFTSLLSSSSESLLVQQAIGKRFNESTKKDILNFMLDHALGLPAHAKLKILSLIKGAGSKLMSSGVESLLNDLLENRRQHYLKDGKLCPKLSQSEVDILCLLLELNGAEETAVLEPCMTILRNLSSSIYGSMKPETQELIFRNLLILYRCPNGGIQNSSRDTVLRISLNCSIVEKILDPIVDPNTSSVASAHGKKQKRSVKNQDRNQCDDATQGRENPLLFLSAFLDVLLMKKDIVNRTSLIGPLYKLLRLTFENEEWMLKAHKASSGSSQSVSDFTAHIQQTLLLTLEDICVSIGNDIAHKDVGHKYDLQLLVEHACSSDDVVTSNYAFSLITALVKIVPDEVCARTSDILTTMGKSTVTQLDSQSQRVFEGLISAIIPCWLSRTNDNDTDKLLQIFVEVLPQVAERRGLSIIQHILRTLGEAESLGSLLFLLFQSLISRQSELSLLNKQWEYEFAVLLSEQYSCTIWLSSLILVLKKIGTSIEDKFKQMQVAMQFVADKLRDPEISYKLQLKEDMHDIQNMVGELMEQVVYHLQLVDSNKKHSLKENIRAVLRTLTKGLPPSTYFNVIKELINHGDSDMKKKALGLLSETVKDLGTGAKLKKKGSVSSIRSSWQQLDEVSLKSFEKLCSSIKKLLDDAREDISSTSLELAAVSALEVLANRFPSHDDVYSKCLKSVCKRICSDNSALSSHCLRATGALVNALGPKALEELPSVMKCVLEKFPAETKKTVDSAIGSSSSVDSLFMSVLLTLEAVVNKLAGFLNPYLTRILQLVVLHPLSFSSSDPKLKLKADVVRKLITEKIPVRLLLQPVLDMYPKSIGLGESSVSVVFEMLGNLVSSMDRASISVYHAKVFGLCLEALDLRHQNLDSIQNIDVVEQNVINVVVTLTMKLTGSTFRLLLIKTIEWSDSNVEGDESTPGKSDSRAISFYSLVNKLAESQTSLFVPYFKDLLDGCVRGLDDAGDTKTTLTQKKKKAKLNDTTTDKDGALSIQVWHRRALILSALHKCFLYDSGSSKLLNYSEFEDLRKALVSQLVVEPPVSLKKHANVPSVEEVDDSLVACIGQMAVTADSDLFWKPLNHEVLMQTRSEKIRARVLGLRIVKYLVEKLKEEYLVLLPETIRFLDEVLEDSELPVKSLAQDIVREIETMSGESIRQYL</sequence>
<dbReference type="Proteomes" id="UP000030748">
    <property type="component" value="Unassembled WGS sequence"/>
</dbReference>
<keyword evidence="10" id="KW-1185">Reference proteome</keyword>
<proteinExistence type="inferred from homology"/>
<dbReference type="EMBL" id="KI631357">
    <property type="protein sequence ID" value="EYU28608.1"/>
    <property type="molecule type" value="Genomic_DNA"/>
</dbReference>
<dbReference type="GO" id="GO:0000462">
    <property type="term" value="P:maturation of SSU-rRNA from tricistronic rRNA transcript (SSU-rRNA, 5.8S rRNA, LSU-rRNA)"/>
    <property type="evidence" value="ECO:0000318"/>
    <property type="project" value="GO_Central"/>
</dbReference>
<dbReference type="Pfam" id="PF23243">
    <property type="entry name" value="HEAT_HEATR1"/>
    <property type="match status" value="1"/>
</dbReference>
<dbReference type="GO" id="GO:0032040">
    <property type="term" value="C:small-subunit processome"/>
    <property type="evidence" value="ECO:0000318"/>
    <property type="project" value="GO_Central"/>
</dbReference>
<evidence type="ECO:0000256" key="5">
    <source>
        <dbReference type="ARBA" id="ARBA00023242"/>
    </source>
</evidence>
<keyword evidence="3" id="KW-0690">Ribosome biogenesis</keyword>
<evidence type="ECO:0000313" key="9">
    <source>
        <dbReference type="EMBL" id="EYU28608.1"/>
    </source>
</evidence>
<dbReference type="GO" id="GO:0045943">
    <property type="term" value="P:positive regulation of transcription by RNA polymerase I"/>
    <property type="evidence" value="ECO:0000318"/>
    <property type="project" value="GO_Central"/>
</dbReference>
<keyword evidence="5" id="KW-0539">Nucleus</keyword>
<dbReference type="Pfam" id="PF12397">
    <property type="entry name" value="U3snoRNP10"/>
    <property type="match status" value="1"/>
</dbReference>
<dbReference type="Gene3D" id="1.25.10.10">
    <property type="entry name" value="Leucine-rich Repeat Variant"/>
    <property type="match status" value="1"/>
</dbReference>
<dbReference type="InterPro" id="IPR012954">
    <property type="entry name" value="BP28_C_dom"/>
</dbReference>
<feature type="domain" description="BP28 C-terminal" evidence="8">
    <location>
        <begin position="1864"/>
        <end position="2036"/>
    </location>
</feature>
<keyword evidence="4" id="KW-0698">rRNA processing</keyword>
<dbReference type="GO" id="GO:0034455">
    <property type="term" value="C:t-UTP complex"/>
    <property type="evidence" value="ECO:0000318"/>
    <property type="project" value="GO_Central"/>
</dbReference>
<dbReference type="GO" id="GO:0030515">
    <property type="term" value="F:snoRNA binding"/>
    <property type="evidence" value="ECO:0000318"/>
    <property type="project" value="GO_Central"/>
</dbReference>
<dbReference type="STRING" id="4155.A0A022QMW2"/>
<dbReference type="InterPro" id="IPR056384">
    <property type="entry name" value="ARM_At3g06530"/>
</dbReference>
<dbReference type="InterPro" id="IPR040191">
    <property type="entry name" value="UTP10"/>
</dbReference>
<dbReference type="InterPro" id="IPR022125">
    <property type="entry name" value="U3snoRNP10_N"/>
</dbReference>
<dbReference type="PANTHER" id="PTHR13457:SF1">
    <property type="entry name" value="HEAT REPEAT-CONTAINING PROTEIN 1"/>
    <property type="match status" value="1"/>
</dbReference>
<dbReference type="PANTHER" id="PTHR13457">
    <property type="entry name" value="BAP28"/>
    <property type="match status" value="1"/>
</dbReference>
<dbReference type="InterPro" id="IPR016024">
    <property type="entry name" value="ARM-type_fold"/>
</dbReference>
<dbReference type="InterPro" id="IPR011989">
    <property type="entry name" value="ARM-like"/>
</dbReference>
<dbReference type="SMART" id="SM01036">
    <property type="entry name" value="BP28CT"/>
    <property type="match status" value="1"/>
</dbReference>
<evidence type="ECO:0000256" key="2">
    <source>
        <dbReference type="ARBA" id="ARBA00010559"/>
    </source>
</evidence>
<feature type="region of interest" description="Disordered" evidence="7">
    <location>
        <begin position="1207"/>
        <end position="1232"/>
    </location>
</feature>
<reference evidence="9 10" key="1">
    <citation type="journal article" date="2013" name="Proc. Natl. Acad. Sci. U.S.A.">
        <title>Fine-scale variation in meiotic recombination in Mimulus inferred from population shotgun sequencing.</title>
        <authorList>
            <person name="Hellsten U."/>
            <person name="Wright K.M."/>
            <person name="Jenkins J."/>
            <person name="Shu S."/>
            <person name="Yuan Y."/>
            <person name="Wessler S.R."/>
            <person name="Schmutz J."/>
            <person name="Willis J.H."/>
            <person name="Rokhsar D.S."/>
        </authorList>
    </citation>
    <scope>NUCLEOTIDE SEQUENCE [LARGE SCALE GENOMIC DNA]</scope>
    <source>
        <strain evidence="10">cv. DUN x IM62</strain>
    </source>
</reference>
<evidence type="ECO:0000256" key="1">
    <source>
        <dbReference type="ARBA" id="ARBA00004604"/>
    </source>
</evidence>
<organism evidence="9 10">
    <name type="scientific">Erythranthe guttata</name>
    <name type="common">Yellow monkey flower</name>
    <name type="synonym">Mimulus guttatus</name>
    <dbReference type="NCBI Taxonomy" id="4155"/>
    <lineage>
        <taxon>Eukaryota</taxon>
        <taxon>Viridiplantae</taxon>
        <taxon>Streptophyta</taxon>
        <taxon>Embryophyta</taxon>
        <taxon>Tracheophyta</taxon>
        <taxon>Spermatophyta</taxon>
        <taxon>Magnoliopsida</taxon>
        <taxon>eudicotyledons</taxon>
        <taxon>Gunneridae</taxon>
        <taxon>Pentapetalae</taxon>
        <taxon>asterids</taxon>
        <taxon>lamiids</taxon>
        <taxon>Lamiales</taxon>
        <taxon>Phrymaceae</taxon>
        <taxon>Erythranthe</taxon>
    </lineage>
</organism>
<dbReference type="Pfam" id="PF08146">
    <property type="entry name" value="BP28CT"/>
    <property type="match status" value="1"/>
</dbReference>
<protein>
    <recommendedName>
        <fullName evidence="8">BP28 C-terminal domain-containing protein</fullName>
    </recommendedName>
</protein>
<name>A0A022QMW2_ERYGU</name>
<evidence type="ECO:0000259" key="8">
    <source>
        <dbReference type="SMART" id="SM01036"/>
    </source>
</evidence>
<evidence type="ECO:0000256" key="6">
    <source>
        <dbReference type="ARBA" id="ARBA00023274"/>
    </source>
</evidence>
<dbReference type="InterPro" id="IPR056473">
    <property type="entry name" value="HEAT_Utp10/HEAT1"/>
</dbReference>
<evidence type="ECO:0000256" key="4">
    <source>
        <dbReference type="ARBA" id="ARBA00022552"/>
    </source>
</evidence>
<dbReference type="SUPFAM" id="SSF48371">
    <property type="entry name" value="ARM repeat"/>
    <property type="match status" value="2"/>
</dbReference>
<dbReference type="Pfam" id="PF24477">
    <property type="entry name" value="ARM_At3g06530"/>
    <property type="match status" value="1"/>
</dbReference>
<gene>
    <name evidence="9" type="ORF">MIMGU_mgv1a000039mg</name>
</gene>